<name>A0ABV7PLH2_9BURK</name>
<keyword evidence="2" id="KW-1185">Reference proteome</keyword>
<dbReference type="Gene3D" id="3.40.50.300">
    <property type="entry name" value="P-loop containing nucleotide triphosphate hydrolases"/>
    <property type="match status" value="1"/>
</dbReference>
<dbReference type="RefSeq" id="WP_379736706.1">
    <property type="nucleotide sequence ID" value="NZ_JBHRVV010000001.1"/>
</dbReference>
<dbReference type="SUPFAM" id="SSF53795">
    <property type="entry name" value="PEP carboxykinase-like"/>
    <property type="match status" value="1"/>
</dbReference>
<sequence length="305" mass="33178">MLTVATLGRRELGARLRGPGLRLQTGPFVTCIRSTLAPLLDALGTMYADYPVLDDGALADFHVRLSGSRGLRRLVRPQVHFHYDGMAPFQPLPLDQAFPMFEWAMNWCVSSQAHSWLVIHAAVIEKGGRAAILPAPPGSGKSTLCAALVNRGWRLLSDELTLVRLDDGRIDPLPRPVSLKNASIGIIRDYAPQAAFTRPVADTVKGTVAHMRASSDSVARALEPALPAWIVFPQWRSGAPAELHAVPQARAHMRLAENAFNYSLLGAAGFQAVARLVGQARTFDFSYGRLDDAIAVFERLLEEGA</sequence>
<proteinExistence type="predicted"/>
<gene>
    <name evidence="1" type="ORF">ACFOPH_17795</name>
</gene>
<dbReference type="InterPro" id="IPR027600">
    <property type="entry name" value="HprK-rel_A"/>
</dbReference>
<organism evidence="1 2">
    <name type="scientific">Massilia haematophila</name>
    <dbReference type="NCBI Taxonomy" id="457923"/>
    <lineage>
        <taxon>Bacteria</taxon>
        <taxon>Pseudomonadati</taxon>
        <taxon>Pseudomonadota</taxon>
        <taxon>Betaproteobacteria</taxon>
        <taxon>Burkholderiales</taxon>
        <taxon>Oxalobacteraceae</taxon>
        <taxon>Telluria group</taxon>
        <taxon>Massilia</taxon>
    </lineage>
</organism>
<dbReference type="InterPro" id="IPR027417">
    <property type="entry name" value="P-loop_NTPase"/>
</dbReference>
<evidence type="ECO:0000313" key="2">
    <source>
        <dbReference type="Proteomes" id="UP001595665"/>
    </source>
</evidence>
<keyword evidence="1" id="KW-0808">Transferase</keyword>
<dbReference type="GO" id="GO:0016301">
    <property type="term" value="F:kinase activity"/>
    <property type="evidence" value="ECO:0007669"/>
    <property type="project" value="UniProtKB-KW"/>
</dbReference>
<dbReference type="EMBL" id="JBHRVV010000001">
    <property type="protein sequence ID" value="MFC3460088.1"/>
    <property type="molecule type" value="Genomic_DNA"/>
</dbReference>
<accession>A0ABV7PLH2</accession>
<evidence type="ECO:0000313" key="1">
    <source>
        <dbReference type="EMBL" id="MFC3460088.1"/>
    </source>
</evidence>
<keyword evidence="1" id="KW-0418">Kinase</keyword>
<protein>
    <submittedName>
        <fullName evidence="1">HprK-related kinase A</fullName>
    </submittedName>
</protein>
<reference evidence="2" key="1">
    <citation type="journal article" date="2019" name="Int. J. Syst. Evol. Microbiol.">
        <title>The Global Catalogue of Microorganisms (GCM) 10K type strain sequencing project: providing services to taxonomists for standard genome sequencing and annotation.</title>
        <authorList>
            <consortium name="The Broad Institute Genomics Platform"/>
            <consortium name="The Broad Institute Genome Sequencing Center for Infectious Disease"/>
            <person name="Wu L."/>
            <person name="Ma J."/>
        </authorList>
    </citation>
    <scope>NUCLEOTIDE SEQUENCE [LARGE SCALE GENOMIC DNA]</scope>
    <source>
        <strain evidence="2">CCM 7480</strain>
    </source>
</reference>
<dbReference type="NCBIfam" id="TIGR04352">
    <property type="entry name" value="HprK_rel_A"/>
    <property type="match status" value="1"/>
</dbReference>
<dbReference type="Proteomes" id="UP001595665">
    <property type="component" value="Unassembled WGS sequence"/>
</dbReference>
<comment type="caution">
    <text evidence="1">The sequence shown here is derived from an EMBL/GenBank/DDBJ whole genome shotgun (WGS) entry which is preliminary data.</text>
</comment>